<organism evidence="3 4">
    <name type="scientific">Microvirga puerhi</name>
    <dbReference type="NCBI Taxonomy" id="2876078"/>
    <lineage>
        <taxon>Bacteria</taxon>
        <taxon>Pseudomonadati</taxon>
        <taxon>Pseudomonadota</taxon>
        <taxon>Alphaproteobacteria</taxon>
        <taxon>Hyphomicrobiales</taxon>
        <taxon>Methylobacteriaceae</taxon>
        <taxon>Microvirga</taxon>
    </lineage>
</organism>
<evidence type="ECO:0000313" key="3">
    <source>
        <dbReference type="EMBL" id="MBZ6074693.1"/>
    </source>
</evidence>
<proteinExistence type="predicted"/>
<gene>
    <name evidence="3" type="ORF">K9B37_00060</name>
</gene>
<keyword evidence="2" id="KW-0732">Signal</keyword>
<evidence type="ECO:0008006" key="5">
    <source>
        <dbReference type="Google" id="ProtNLM"/>
    </source>
</evidence>
<accession>A0ABS7VI92</accession>
<sequence>MRILASIPAILLLSGTLAACSTNAAPQGVLPRTPVPPPPSVTGNNKATSARQTAAETRRRSIDVPDRLDTPSPAAPASSPAIEPVMTGRGVGAGFRF</sequence>
<comment type="caution">
    <text evidence="3">The sequence shown here is derived from an EMBL/GenBank/DDBJ whole genome shotgun (WGS) entry which is preliminary data.</text>
</comment>
<dbReference type="RefSeq" id="WP_224310756.1">
    <property type="nucleotide sequence ID" value="NZ_JAIRBM010000001.1"/>
</dbReference>
<feature type="region of interest" description="Disordered" evidence="1">
    <location>
        <begin position="26"/>
        <end position="86"/>
    </location>
</feature>
<feature type="compositionally biased region" description="Basic and acidic residues" evidence="1">
    <location>
        <begin position="56"/>
        <end position="69"/>
    </location>
</feature>
<protein>
    <recommendedName>
        <fullName evidence="5">Lipoprotein</fullName>
    </recommendedName>
</protein>
<reference evidence="3 4" key="1">
    <citation type="submission" date="2021-09" db="EMBL/GenBank/DDBJ databases">
        <title>The complete genome sequence of a new microorganism.</title>
        <authorList>
            <person name="Zi Z."/>
        </authorList>
    </citation>
    <scope>NUCLEOTIDE SEQUENCE [LARGE SCALE GENOMIC DNA]</scope>
    <source>
        <strain evidence="3 4">WGZ8</strain>
    </source>
</reference>
<feature type="compositionally biased region" description="Polar residues" evidence="1">
    <location>
        <begin position="42"/>
        <end position="55"/>
    </location>
</feature>
<evidence type="ECO:0000256" key="2">
    <source>
        <dbReference type="SAM" id="SignalP"/>
    </source>
</evidence>
<name>A0ABS7VI92_9HYPH</name>
<feature type="signal peptide" evidence="2">
    <location>
        <begin position="1"/>
        <end position="24"/>
    </location>
</feature>
<keyword evidence="4" id="KW-1185">Reference proteome</keyword>
<evidence type="ECO:0000256" key="1">
    <source>
        <dbReference type="SAM" id="MobiDB-lite"/>
    </source>
</evidence>
<evidence type="ECO:0000313" key="4">
    <source>
        <dbReference type="Proteomes" id="UP000704176"/>
    </source>
</evidence>
<feature type="chain" id="PRO_5045679348" description="Lipoprotein" evidence="2">
    <location>
        <begin position="25"/>
        <end position="97"/>
    </location>
</feature>
<dbReference type="PROSITE" id="PS51257">
    <property type="entry name" value="PROKAR_LIPOPROTEIN"/>
    <property type="match status" value="1"/>
</dbReference>
<dbReference type="EMBL" id="JAIRBM010000001">
    <property type="protein sequence ID" value="MBZ6074693.1"/>
    <property type="molecule type" value="Genomic_DNA"/>
</dbReference>
<dbReference type="Proteomes" id="UP000704176">
    <property type="component" value="Unassembled WGS sequence"/>
</dbReference>
<feature type="compositionally biased region" description="Low complexity" evidence="1">
    <location>
        <begin position="71"/>
        <end position="81"/>
    </location>
</feature>